<comment type="function">
    <text evidence="3">The glycine cleavage system catalyzes the degradation of glycine. The H protein shuttles the methylamine group of glycine from the P protein to the T protein.</text>
</comment>
<name>I4C2V1_DESTA</name>
<dbReference type="GO" id="GO:0019464">
    <property type="term" value="P:glycine decarboxylation via glycine cleavage system"/>
    <property type="evidence" value="ECO:0007669"/>
    <property type="project" value="UniProtKB-UniRule"/>
</dbReference>
<dbReference type="InterPro" id="IPR017453">
    <property type="entry name" value="GCV_H_sub"/>
</dbReference>
<dbReference type="PROSITE" id="PS50968">
    <property type="entry name" value="BIOTINYL_LIPOYL"/>
    <property type="match status" value="1"/>
</dbReference>
<evidence type="ECO:0000256" key="1">
    <source>
        <dbReference type="ARBA" id="ARBA00009249"/>
    </source>
</evidence>
<organism evidence="6 7">
    <name type="scientific">Desulfomonile tiedjei (strain ATCC 49306 / DSM 6799 / DCB-1)</name>
    <dbReference type="NCBI Taxonomy" id="706587"/>
    <lineage>
        <taxon>Bacteria</taxon>
        <taxon>Pseudomonadati</taxon>
        <taxon>Thermodesulfobacteriota</taxon>
        <taxon>Desulfomonilia</taxon>
        <taxon>Desulfomonilales</taxon>
        <taxon>Desulfomonilaceae</taxon>
        <taxon>Desulfomonile</taxon>
    </lineage>
</organism>
<evidence type="ECO:0000256" key="3">
    <source>
        <dbReference type="HAMAP-Rule" id="MF_00272"/>
    </source>
</evidence>
<protein>
    <recommendedName>
        <fullName evidence="3">Glycine cleavage system H protein</fullName>
    </recommendedName>
</protein>
<gene>
    <name evidence="3" type="primary">gcvH</name>
    <name evidence="6" type="ordered locus">Desti_1179</name>
</gene>
<dbReference type="InterPro" id="IPR002930">
    <property type="entry name" value="GCV_H"/>
</dbReference>
<evidence type="ECO:0000313" key="6">
    <source>
        <dbReference type="EMBL" id="AFM23892.1"/>
    </source>
</evidence>
<dbReference type="PANTHER" id="PTHR11715">
    <property type="entry name" value="GLYCINE CLEAVAGE SYSTEM H PROTEIN"/>
    <property type="match status" value="1"/>
</dbReference>
<dbReference type="Gene3D" id="2.40.50.100">
    <property type="match status" value="1"/>
</dbReference>
<dbReference type="GO" id="GO:0009249">
    <property type="term" value="P:protein lipoylation"/>
    <property type="evidence" value="ECO:0007669"/>
    <property type="project" value="TreeGrafter"/>
</dbReference>
<dbReference type="PANTHER" id="PTHR11715:SF3">
    <property type="entry name" value="GLYCINE CLEAVAGE SYSTEM H PROTEIN-RELATED"/>
    <property type="match status" value="1"/>
</dbReference>
<dbReference type="OrthoDB" id="9796712at2"/>
<dbReference type="STRING" id="706587.Desti_1179"/>
<dbReference type="GO" id="GO:0005737">
    <property type="term" value="C:cytoplasm"/>
    <property type="evidence" value="ECO:0007669"/>
    <property type="project" value="TreeGrafter"/>
</dbReference>
<dbReference type="Proteomes" id="UP000006055">
    <property type="component" value="Chromosome"/>
</dbReference>
<dbReference type="HOGENOM" id="CLU_097408_2_2_7"/>
<comment type="cofactor">
    <cofactor evidence="3">
        <name>(R)-lipoate</name>
        <dbReference type="ChEBI" id="CHEBI:83088"/>
    </cofactor>
    <text evidence="3">Binds 1 lipoyl cofactor covalently.</text>
</comment>
<dbReference type="SUPFAM" id="SSF51230">
    <property type="entry name" value="Single hybrid motif"/>
    <property type="match status" value="1"/>
</dbReference>
<dbReference type="NCBIfam" id="TIGR00527">
    <property type="entry name" value="gcvH"/>
    <property type="match status" value="1"/>
</dbReference>
<feature type="modified residue" description="N6-lipoyllysine" evidence="3 4">
    <location>
        <position position="63"/>
    </location>
</feature>
<dbReference type="GO" id="GO:0005960">
    <property type="term" value="C:glycine cleavage complex"/>
    <property type="evidence" value="ECO:0007669"/>
    <property type="project" value="InterPro"/>
</dbReference>
<comment type="similarity">
    <text evidence="1 3">Belongs to the GcvH family.</text>
</comment>
<dbReference type="RefSeq" id="WP_014809045.1">
    <property type="nucleotide sequence ID" value="NC_018025.1"/>
</dbReference>
<feature type="domain" description="Lipoyl-binding" evidence="5">
    <location>
        <begin position="22"/>
        <end position="104"/>
    </location>
</feature>
<keyword evidence="2 3" id="KW-0450">Lipoyl</keyword>
<dbReference type="NCBIfam" id="NF002270">
    <property type="entry name" value="PRK01202.1"/>
    <property type="match status" value="1"/>
</dbReference>
<dbReference type="PROSITE" id="PS00189">
    <property type="entry name" value="LIPOYL"/>
    <property type="match status" value="1"/>
</dbReference>
<dbReference type="Pfam" id="PF01597">
    <property type="entry name" value="GCV_H"/>
    <property type="match status" value="1"/>
</dbReference>
<dbReference type="AlphaFoldDB" id="I4C2V1"/>
<accession>I4C2V1</accession>
<comment type="subunit">
    <text evidence="3">The glycine cleavage system is composed of four proteins: P, T, L and H.</text>
</comment>
<evidence type="ECO:0000259" key="5">
    <source>
        <dbReference type="PROSITE" id="PS50968"/>
    </source>
</evidence>
<dbReference type="InterPro" id="IPR033753">
    <property type="entry name" value="GCV_H/Fam206"/>
</dbReference>
<evidence type="ECO:0000256" key="2">
    <source>
        <dbReference type="ARBA" id="ARBA00022823"/>
    </source>
</evidence>
<dbReference type="KEGG" id="dti:Desti_1179"/>
<dbReference type="HAMAP" id="MF_00272">
    <property type="entry name" value="GcvH"/>
    <property type="match status" value="1"/>
</dbReference>
<evidence type="ECO:0000256" key="4">
    <source>
        <dbReference type="PIRSR" id="PIRSR617453-50"/>
    </source>
</evidence>
<dbReference type="EMBL" id="CP003360">
    <property type="protein sequence ID" value="AFM23892.1"/>
    <property type="molecule type" value="Genomic_DNA"/>
</dbReference>
<dbReference type="InterPro" id="IPR003016">
    <property type="entry name" value="2-oxoA_DH_lipoyl-BS"/>
</dbReference>
<dbReference type="InterPro" id="IPR000089">
    <property type="entry name" value="Biotin_lipoyl"/>
</dbReference>
<dbReference type="CDD" id="cd06848">
    <property type="entry name" value="GCS_H"/>
    <property type="match status" value="1"/>
</dbReference>
<proteinExistence type="inferred from homology"/>
<evidence type="ECO:0000313" key="7">
    <source>
        <dbReference type="Proteomes" id="UP000006055"/>
    </source>
</evidence>
<sequence length="130" mass="14548">MNFPSDRLYSEYHLWVKMEKDQAFIGITDYAKEELGDVDYIELPEPDETVLKDKPIGIFETSKAVTDIIAPLSGIVVEKNVALLESPEILSDDPYGDGWLIILEPSNPEELDELMKAADYAKLVAGEADE</sequence>
<dbReference type="InterPro" id="IPR011053">
    <property type="entry name" value="Single_hybrid_motif"/>
</dbReference>
<reference evidence="7" key="1">
    <citation type="submission" date="2012-06" db="EMBL/GenBank/DDBJ databases">
        <title>Complete sequence of chromosome of Desulfomonile tiedjei DSM 6799.</title>
        <authorList>
            <person name="Lucas S."/>
            <person name="Copeland A."/>
            <person name="Lapidus A."/>
            <person name="Glavina del Rio T."/>
            <person name="Dalin E."/>
            <person name="Tice H."/>
            <person name="Bruce D."/>
            <person name="Goodwin L."/>
            <person name="Pitluck S."/>
            <person name="Peters L."/>
            <person name="Ovchinnikova G."/>
            <person name="Zeytun A."/>
            <person name="Lu M."/>
            <person name="Kyrpides N."/>
            <person name="Mavromatis K."/>
            <person name="Ivanova N."/>
            <person name="Brettin T."/>
            <person name="Detter J.C."/>
            <person name="Han C."/>
            <person name="Larimer F."/>
            <person name="Land M."/>
            <person name="Hauser L."/>
            <person name="Markowitz V."/>
            <person name="Cheng J.-F."/>
            <person name="Hugenholtz P."/>
            <person name="Woyke T."/>
            <person name="Wu D."/>
            <person name="Spring S."/>
            <person name="Schroeder M."/>
            <person name="Brambilla E."/>
            <person name="Klenk H.-P."/>
            <person name="Eisen J.A."/>
        </authorList>
    </citation>
    <scope>NUCLEOTIDE SEQUENCE [LARGE SCALE GENOMIC DNA]</scope>
    <source>
        <strain evidence="7">ATCC 49306 / DSM 6799 / DCB-1</strain>
    </source>
</reference>
<dbReference type="eggNOG" id="COG0509">
    <property type="taxonomic scope" value="Bacteria"/>
</dbReference>
<keyword evidence="7" id="KW-1185">Reference proteome</keyword>